<feature type="transmembrane region" description="Helical" evidence="7">
    <location>
        <begin position="348"/>
        <end position="370"/>
    </location>
</feature>
<keyword evidence="2" id="KW-0813">Transport</keyword>
<dbReference type="Proteomes" id="UP001601059">
    <property type="component" value="Unassembled WGS sequence"/>
</dbReference>
<keyword evidence="6 7" id="KW-0472">Membrane</keyword>
<dbReference type="SUPFAM" id="SSF103473">
    <property type="entry name" value="MFS general substrate transporter"/>
    <property type="match status" value="1"/>
</dbReference>
<feature type="transmembrane region" description="Helical" evidence="7">
    <location>
        <begin position="138"/>
        <end position="161"/>
    </location>
</feature>
<dbReference type="PROSITE" id="PS50850">
    <property type="entry name" value="MFS"/>
    <property type="match status" value="1"/>
</dbReference>
<evidence type="ECO:0000256" key="3">
    <source>
        <dbReference type="ARBA" id="ARBA00022475"/>
    </source>
</evidence>
<dbReference type="RefSeq" id="WP_389358287.1">
    <property type="nucleotide sequence ID" value="NZ_JBIACK010000001.1"/>
</dbReference>
<evidence type="ECO:0000256" key="5">
    <source>
        <dbReference type="ARBA" id="ARBA00022989"/>
    </source>
</evidence>
<dbReference type="CDD" id="cd06173">
    <property type="entry name" value="MFS_MefA_like"/>
    <property type="match status" value="1"/>
</dbReference>
<feature type="transmembrane region" description="Helical" evidence="7">
    <location>
        <begin position="167"/>
        <end position="185"/>
    </location>
</feature>
<feature type="transmembrane region" description="Helical" evidence="7">
    <location>
        <begin position="382"/>
        <end position="400"/>
    </location>
</feature>
<proteinExistence type="predicted"/>
<dbReference type="InterPro" id="IPR020846">
    <property type="entry name" value="MFS_dom"/>
</dbReference>
<keyword evidence="3" id="KW-1003">Cell membrane</keyword>
<evidence type="ECO:0000256" key="1">
    <source>
        <dbReference type="ARBA" id="ARBA00004651"/>
    </source>
</evidence>
<feature type="transmembrane region" description="Helical" evidence="7">
    <location>
        <begin position="99"/>
        <end position="117"/>
    </location>
</feature>
<feature type="transmembrane region" description="Helical" evidence="7">
    <location>
        <begin position="73"/>
        <end position="93"/>
    </location>
</feature>
<comment type="subcellular location">
    <subcellularLocation>
        <location evidence="1">Cell membrane</location>
        <topology evidence="1">Multi-pass membrane protein</topology>
    </subcellularLocation>
</comment>
<keyword evidence="5 7" id="KW-1133">Transmembrane helix</keyword>
<feature type="transmembrane region" description="Helical" evidence="7">
    <location>
        <begin position="40"/>
        <end position="61"/>
    </location>
</feature>
<evidence type="ECO:0000259" key="8">
    <source>
        <dbReference type="PROSITE" id="PS50850"/>
    </source>
</evidence>
<name>A0ABW6K6I1_9BACI</name>
<dbReference type="InterPro" id="IPR036259">
    <property type="entry name" value="MFS_trans_sf"/>
</dbReference>
<dbReference type="Gene3D" id="1.20.1250.20">
    <property type="entry name" value="MFS general substrate transporter like domains"/>
    <property type="match status" value="1"/>
</dbReference>
<reference evidence="9 10" key="1">
    <citation type="submission" date="2024-08" db="EMBL/GenBank/DDBJ databases">
        <title>Two novel Cytobacillus novel species.</title>
        <authorList>
            <person name="Liu G."/>
        </authorList>
    </citation>
    <scope>NUCLEOTIDE SEQUENCE [LARGE SCALE GENOMIC DNA]</scope>
    <source>
        <strain evidence="9 10">FJAT-54145</strain>
    </source>
</reference>
<keyword evidence="10" id="KW-1185">Reference proteome</keyword>
<sequence>MKEFNRHFKLMVVGQVISMFGASVLRFALSLYILDLTGSATIFGTILALSIVPTIFISPIGGAIADRFNKKKLMVTLDVISGTLIATFAIILVTNNVTIVSIAILMTALTLISAMYQPAVQSSIPVLVPKGLLLKSNGVISGVMSISNFIGPIVGGVLYSFVSIKAIVTVCAICYFLAAIMEVFIKIPFEKRHPQPLVKMVVSDIKEGLMYIIHDNHFILKSIMVTFIVSLFIAPMFFVGLPYMIKVLFGMPDTFFGFTQSGISISIIFSAMTIGMLKGKIKVSNLYLWILGCAGVYFIMAAGTTGLISSPFVQYLIVTISSMFVMFALTVVNIFINTKIQEETPNNLIGKVMAIQITVGTTAVPIGQMLFGFMVDGFSHQVYLLIFGVGILTLIIALGVRQIYRKISPSEEPAL</sequence>
<accession>A0ABW6K6I1</accession>
<feature type="transmembrane region" description="Helical" evidence="7">
    <location>
        <begin position="218"/>
        <end position="243"/>
    </location>
</feature>
<dbReference type="PANTHER" id="PTHR43266:SF9">
    <property type="entry name" value="PERMEASE, MAJOR FACILITATOR SUPERFAMILY-RELATED"/>
    <property type="match status" value="1"/>
</dbReference>
<feature type="transmembrane region" description="Helical" evidence="7">
    <location>
        <begin position="315"/>
        <end position="336"/>
    </location>
</feature>
<evidence type="ECO:0000256" key="4">
    <source>
        <dbReference type="ARBA" id="ARBA00022692"/>
    </source>
</evidence>
<dbReference type="Pfam" id="PF07690">
    <property type="entry name" value="MFS_1"/>
    <property type="match status" value="1"/>
</dbReference>
<evidence type="ECO:0000313" key="9">
    <source>
        <dbReference type="EMBL" id="MFE8699793.1"/>
    </source>
</evidence>
<dbReference type="InterPro" id="IPR011701">
    <property type="entry name" value="MFS"/>
</dbReference>
<dbReference type="PANTHER" id="PTHR43266">
    <property type="entry name" value="MACROLIDE-EFFLUX PROTEIN"/>
    <property type="match status" value="1"/>
</dbReference>
<organism evidence="9 10">
    <name type="scientific">Cytobacillus spartinae</name>
    <dbReference type="NCBI Taxonomy" id="3299023"/>
    <lineage>
        <taxon>Bacteria</taxon>
        <taxon>Bacillati</taxon>
        <taxon>Bacillota</taxon>
        <taxon>Bacilli</taxon>
        <taxon>Bacillales</taxon>
        <taxon>Bacillaceae</taxon>
        <taxon>Cytobacillus</taxon>
    </lineage>
</organism>
<protein>
    <submittedName>
        <fullName evidence="9">MFS transporter</fullName>
    </submittedName>
</protein>
<feature type="transmembrane region" description="Helical" evidence="7">
    <location>
        <begin position="12"/>
        <end position="34"/>
    </location>
</feature>
<feature type="transmembrane region" description="Helical" evidence="7">
    <location>
        <begin position="286"/>
        <end position="309"/>
    </location>
</feature>
<feature type="transmembrane region" description="Helical" evidence="7">
    <location>
        <begin position="255"/>
        <end position="274"/>
    </location>
</feature>
<keyword evidence="4 7" id="KW-0812">Transmembrane</keyword>
<comment type="caution">
    <text evidence="9">The sequence shown here is derived from an EMBL/GenBank/DDBJ whole genome shotgun (WGS) entry which is preliminary data.</text>
</comment>
<feature type="domain" description="Major facilitator superfamily (MFS) profile" evidence="8">
    <location>
        <begin position="7"/>
        <end position="405"/>
    </location>
</feature>
<dbReference type="EMBL" id="JBIACK010000001">
    <property type="protein sequence ID" value="MFE8699793.1"/>
    <property type="molecule type" value="Genomic_DNA"/>
</dbReference>
<evidence type="ECO:0000256" key="7">
    <source>
        <dbReference type="SAM" id="Phobius"/>
    </source>
</evidence>
<evidence type="ECO:0000256" key="2">
    <source>
        <dbReference type="ARBA" id="ARBA00022448"/>
    </source>
</evidence>
<evidence type="ECO:0000313" key="10">
    <source>
        <dbReference type="Proteomes" id="UP001601059"/>
    </source>
</evidence>
<evidence type="ECO:0000256" key="6">
    <source>
        <dbReference type="ARBA" id="ARBA00023136"/>
    </source>
</evidence>
<gene>
    <name evidence="9" type="ORF">ACFYKX_04050</name>
</gene>